<keyword evidence="1 4" id="KW-0479">Metal-binding</keyword>
<dbReference type="GO" id="GO:0005506">
    <property type="term" value="F:iron ion binding"/>
    <property type="evidence" value="ECO:0007669"/>
    <property type="project" value="InterPro"/>
</dbReference>
<dbReference type="PRINTS" id="PR00385">
    <property type="entry name" value="P450"/>
</dbReference>
<dbReference type="Pfam" id="PF00067">
    <property type="entry name" value="p450"/>
    <property type="match status" value="1"/>
</dbReference>
<dbReference type="GO" id="GO:0004497">
    <property type="term" value="F:monooxygenase activity"/>
    <property type="evidence" value="ECO:0007669"/>
    <property type="project" value="UniProtKB-KW"/>
</dbReference>
<sequence>MNRVEQGKALAPVVVGTTAALYLSYKILYSLLYKTNTYIKEIPVPSPAYPYVGHMFSLGDMPAEKVSEWHKELGPIIKFRMGVQTWVSIDSPELAHKVMVTNGSKTSHRTENGFLFEMYSFGGKGVVHAQPNASWKKVRAAVSAAIAPSQIELYMDSIRHQAKKLVDTLIDTSDKNKGGIFPFKDLQLYVMNTVTSIAFGRTFSTKDDPTFIEVSGTIDEGFKLSGVDYDLANFLPVFTFFDYFKGARKILSRHLTERRDPVFGNLIKEAHHADGPNLVKYLKENGYELSEKETLVVFSDLTSAGTDTNSVYLCWTIAIMCNHLEVQLKIAAEIDDFIARNGRLPLYSERLELPFCISAMKECMRYKPITTFGIPHFSIEEIEVDGYIIPKGVTIISNMMSMHKNSEFYRDRPDEFAPERFMNALETTDAASKGKVEDRDHFNFGWGRRICPAIHMAEVETFIGFVELMSRCFIEPGEDGMPKIDKAENGGLTIIPSPYKVKFTKRKN</sequence>
<gene>
    <name evidence="6" type="ORF">INT47_003993</name>
</gene>
<proteinExistence type="inferred from homology"/>
<keyword evidence="5" id="KW-0503">Monooxygenase</keyword>
<name>A0A8H7R8E0_9FUNG</name>
<dbReference type="PANTHER" id="PTHR46300:SF11">
    <property type="entry name" value="OXIDOREDUCTASE, PUTATIVE-RELATED"/>
    <property type="match status" value="1"/>
</dbReference>
<comment type="caution">
    <text evidence="6">The sequence shown here is derived from an EMBL/GenBank/DDBJ whole genome shotgun (WGS) entry which is preliminary data.</text>
</comment>
<feature type="binding site" description="axial binding residue" evidence="4">
    <location>
        <position position="451"/>
    </location>
    <ligand>
        <name>heme</name>
        <dbReference type="ChEBI" id="CHEBI:30413"/>
    </ligand>
    <ligandPart>
        <name>Fe</name>
        <dbReference type="ChEBI" id="CHEBI:18248"/>
    </ligandPart>
</feature>
<evidence type="ECO:0000256" key="3">
    <source>
        <dbReference type="ARBA" id="ARBA00023004"/>
    </source>
</evidence>
<keyword evidence="2 5" id="KW-0560">Oxidoreductase</keyword>
<dbReference type="PROSITE" id="PS00086">
    <property type="entry name" value="CYTOCHROME_P450"/>
    <property type="match status" value="1"/>
</dbReference>
<dbReference type="InterPro" id="IPR036396">
    <property type="entry name" value="Cyt_P450_sf"/>
</dbReference>
<comment type="similarity">
    <text evidence="5">Belongs to the cytochrome P450 family.</text>
</comment>
<evidence type="ECO:0008006" key="8">
    <source>
        <dbReference type="Google" id="ProtNLM"/>
    </source>
</evidence>
<dbReference type="AlphaFoldDB" id="A0A8H7R8E0"/>
<evidence type="ECO:0000313" key="6">
    <source>
        <dbReference type="EMBL" id="KAG2205810.1"/>
    </source>
</evidence>
<keyword evidence="7" id="KW-1185">Reference proteome</keyword>
<accession>A0A8H7R8E0</accession>
<dbReference type="InterPro" id="IPR050364">
    <property type="entry name" value="Cytochrome_P450_fung"/>
</dbReference>
<evidence type="ECO:0000256" key="2">
    <source>
        <dbReference type="ARBA" id="ARBA00023002"/>
    </source>
</evidence>
<dbReference type="PANTHER" id="PTHR46300">
    <property type="entry name" value="P450, PUTATIVE (EUROFUNG)-RELATED-RELATED"/>
    <property type="match status" value="1"/>
</dbReference>
<dbReference type="SUPFAM" id="SSF48264">
    <property type="entry name" value="Cytochrome P450"/>
    <property type="match status" value="1"/>
</dbReference>
<dbReference type="InterPro" id="IPR017972">
    <property type="entry name" value="Cyt_P450_CS"/>
</dbReference>
<organism evidence="6 7">
    <name type="scientific">Mucor saturninus</name>
    <dbReference type="NCBI Taxonomy" id="64648"/>
    <lineage>
        <taxon>Eukaryota</taxon>
        <taxon>Fungi</taxon>
        <taxon>Fungi incertae sedis</taxon>
        <taxon>Mucoromycota</taxon>
        <taxon>Mucoromycotina</taxon>
        <taxon>Mucoromycetes</taxon>
        <taxon>Mucorales</taxon>
        <taxon>Mucorineae</taxon>
        <taxon>Mucoraceae</taxon>
        <taxon>Mucor</taxon>
    </lineage>
</organism>
<dbReference type="GO" id="GO:0016705">
    <property type="term" value="F:oxidoreductase activity, acting on paired donors, with incorporation or reduction of molecular oxygen"/>
    <property type="evidence" value="ECO:0007669"/>
    <property type="project" value="InterPro"/>
</dbReference>
<dbReference type="OrthoDB" id="2214136at2759"/>
<dbReference type="GO" id="GO:0020037">
    <property type="term" value="F:heme binding"/>
    <property type="evidence" value="ECO:0007669"/>
    <property type="project" value="InterPro"/>
</dbReference>
<protein>
    <recommendedName>
        <fullName evidence="8">Cytochrome P450</fullName>
    </recommendedName>
</protein>
<evidence type="ECO:0000256" key="5">
    <source>
        <dbReference type="RuleBase" id="RU000461"/>
    </source>
</evidence>
<reference evidence="6" key="1">
    <citation type="submission" date="2020-12" db="EMBL/GenBank/DDBJ databases">
        <title>Metabolic potential, ecology and presence of endohyphal bacteria is reflected in genomic diversity of Mucoromycotina.</title>
        <authorList>
            <person name="Muszewska A."/>
            <person name="Okrasinska A."/>
            <person name="Steczkiewicz K."/>
            <person name="Drgas O."/>
            <person name="Orlowska M."/>
            <person name="Perlinska-Lenart U."/>
            <person name="Aleksandrzak-Piekarczyk T."/>
            <person name="Szatraj K."/>
            <person name="Zielenkiewicz U."/>
            <person name="Pilsyk S."/>
            <person name="Malc E."/>
            <person name="Mieczkowski P."/>
            <person name="Kruszewska J.S."/>
            <person name="Biernat P."/>
            <person name="Pawlowska J."/>
        </authorList>
    </citation>
    <scope>NUCLEOTIDE SEQUENCE</scope>
    <source>
        <strain evidence="6">WA0000017839</strain>
    </source>
</reference>
<dbReference type="EMBL" id="JAEPRD010000034">
    <property type="protein sequence ID" value="KAG2205810.1"/>
    <property type="molecule type" value="Genomic_DNA"/>
</dbReference>
<dbReference type="PRINTS" id="PR00463">
    <property type="entry name" value="EP450I"/>
</dbReference>
<evidence type="ECO:0000256" key="1">
    <source>
        <dbReference type="ARBA" id="ARBA00022723"/>
    </source>
</evidence>
<keyword evidence="4 5" id="KW-0349">Heme</keyword>
<dbReference type="Proteomes" id="UP000603453">
    <property type="component" value="Unassembled WGS sequence"/>
</dbReference>
<dbReference type="InterPro" id="IPR001128">
    <property type="entry name" value="Cyt_P450"/>
</dbReference>
<dbReference type="InterPro" id="IPR002401">
    <property type="entry name" value="Cyt_P450_E_grp-I"/>
</dbReference>
<dbReference type="Gene3D" id="1.10.630.10">
    <property type="entry name" value="Cytochrome P450"/>
    <property type="match status" value="1"/>
</dbReference>
<comment type="cofactor">
    <cofactor evidence="4">
        <name>heme</name>
        <dbReference type="ChEBI" id="CHEBI:30413"/>
    </cofactor>
</comment>
<keyword evidence="3 4" id="KW-0408">Iron</keyword>
<evidence type="ECO:0000313" key="7">
    <source>
        <dbReference type="Proteomes" id="UP000603453"/>
    </source>
</evidence>
<evidence type="ECO:0000256" key="4">
    <source>
        <dbReference type="PIRSR" id="PIRSR602401-1"/>
    </source>
</evidence>